<organism evidence="1 2">
    <name type="scientific">Rhizobium changzhiense</name>
    <dbReference type="NCBI Taxonomy" id="2692317"/>
    <lineage>
        <taxon>Bacteria</taxon>
        <taxon>Pseudomonadati</taxon>
        <taxon>Pseudomonadota</taxon>
        <taxon>Alphaproteobacteria</taxon>
        <taxon>Hyphomicrobiales</taxon>
        <taxon>Rhizobiaceae</taxon>
        <taxon>Rhizobium/Agrobacterium group</taxon>
        <taxon>Rhizobium</taxon>
    </lineage>
</organism>
<dbReference type="EMBL" id="JACGBJ010000002">
    <property type="protein sequence ID" value="MBA5800726.1"/>
    <property type="molecule type" value="Genomic_DNA"/>
</dbReference>
<dbReference type="InterPro" id="IPR007362">
    <property type="entry name" value="DUF429"/>
</dbReference>
<evidence type="ECO:0000313" key="1">
    <source>
        <dbReference type="EMBL" id="MBA5800726.1"/>
    </source>
</evidence>
<accession>A0ABR6A281</accession>
<protein>
    <submittedName>
        <fullName evidence="1">DUF429 domain-containing protein</fullName>
    </submittedName>
</protein>
<keyword evidence="2" id="KW-1185">Reference proteome</keyword>
<sequence length="267" mass="29269">MGIDAAWTEREPSGVALIVDRGSGWRLLEAAASYAAFAGDGKDADPVVRHRGSLPDAPSLLAAAHEKLGASVDVVAIDMPLSLTPIIGRRASDNMISSEYGARYASTHTPSVTRPGRLSDELRTGFEVAGYPLAVSEPRGRALLEVYPHPALIELASADRRLPYKHSKRRKYWPDESPAVRRQNLFETWRRIVTLLDVKIQGVKDALPLPFPDVRGHELKAFEDALDAVVCAWVGACVMDGRARAYGDRESAIWVPVPDRDERADSH</sequence>
<dbReference type="Proteomes" id="UP000539787">
    <property type="component" value="Unassembled WGS sequence"/>
</dbReference>
<gene>
    <name evidence="1" type="ORF">HX902_03695</name>
</gene>
<dbReference type="InterPro" id="IPR008306">
    <property type="entry name" value="UCP018008"/>
</dbReference>
<reference evidence="1 2" key="1">
    <citation type="submission" date="2020-07" db="EMBL/GenBank/DDBJ databases">
        <authorList>
            <person name="Sun Q."/>
        </authorList>
    </citation>
    <scope>NUCLEOTIDE SEQUENCE [LARGE SCALE GENOMIC DNA]</scope>
    <source>
        <strain evidence="1 2">WYCCWR 11317</strain>
    </source>
</reference>
<evidence type="ECO:0000313" key="2">
    <source>
        <dbReference type="Proteomes" id="UP000539787"/>
    </source>
</evidence>
<name>A0ABR6A281_9HYPH</name>
<proteinExistence type="predicted"/>
<comment type="caution">
    <text evidence="1">The sequence shown here is derived from an EMBL/GenBank/DDBJ whole genome shotgun (WGS) entry which is preliminary data.</text>
</comment>
<dbReference type="PIRSF" id="PIRSF018008">
    <property type="entry name" value="UCP018008"/>
    <property type="match status" value="1"/>
</dbReference>
<dbReference type="Pfam" id="PF04250">
    <property type="entry name" value="DUF429"/>
    <property type="match status" value="1"/>
</dbReference>